<dbReference type="EMBL" id="CP136864">
    <property type="protein sequence ID" value="WOJ93506.1"/>
    <property type="molecule type" value="Genomic_DNA"/>
</dbReference>
<dbReference type="Proteomes" id="UP001626537">
    <property type="component" value="Chromosome"/>
</dbReference>
<dbReference type="InterPro" id="IPR037097">
    <property type="entry name" value="Photo_RC_H_N_sf"/>
</dbReference>
<feature type="domain" description="PRC-barrel" evidence="3">
    <location>
        <begin position="144"/>
        <end position="206"/>
    </location>
</feature>
<keyword evidence="1" id="KW-0472">Membrane</keyword>
<dbReference type="InterPro" id="IPR005652">
    <property type="entry name" value="Photo_RC_H"/>
</dbReference>
<dbReference type="InterPro" id="IPR027275">
    <property type="entry name" value="PRC-brl_dom"/>
</dbReference>
<reference evidence="4 5" key="1">
    <citation type="submission" date="2023-10" db="EMBL/GenBank/DDBJ databases">
        <title>Two novel species belonging to the OM43/NOR5 clade.</title>
        <authorList>
            <person name="Park M."/>
        </authorList>
    </citation>
    <scope>NUCLEOTIDE SEQUENCE [LARGE SCALE GENOMIC DNA]</scope>
    <source>
        <strain evidence="4 5">IMCC43200</strain>
    </source>
</reference>
<feature type="transmembrane region" description="Helical" evidence="1">
    <location>
        <begin position="12"/>
        <end position="31"/>
    </location>
</feature>
<evidence type="ECO:0000259" key="2">
    <source>
        <dbReference type="Pfam" id="PF03967"/>
    </source>
</evidence>
<protein>
    <submittedName>
        <fullName evidence="4">Photosynthetic reaction center subunit H</fullName>
    </submittedName>
</protein>
<dbReference type="InterPro" id="IPR011033">
    <property type="entry name" value="PRC_barrel-like_sf"/>
</dbReference>
<gene>
    <name evidence="4" type="primary">puhA</name>
    <name evidence="4" type="ORF">R0135_17260</name>
</gene>
<evidence type="ECO:0000313" key="5">
    <source>
        <dbReference type="Proteomes" id="UP001626537"/>
    </source>
</evidence>
<evidence type="ECO:0000256" key="1">
    <source>
        <dbReference type="SAM" id="Phobius"/>
    </source>
</evidence>
<dbReference type="Gene3D" id="3.90.50.10">
    <property type="entry name" value="Photosynthetic Reaction Center, subunit H, domain 2"/>
    <property type="match status" value="1"/>
</dbReference>
<keyword evidence="5" id="KW-1185">Reference proteome</keyword>
<accession>A0ABZ0I2V1</accession>
<dbReference type="InterPro" id="IPR014747">
    <property type="entry name" value="Bac_photo_RC_H_C"/>
</dbReference>
<dbReference type="Pfam" id="PF03967">
    <property type="entry name" value="PRCH"/>
    <property type="match status" value="1"/>
</dbReference>
<dbReference type="Pfam" id="PF05239">
    <property type="entry name" value="PRC"/>
    <property type="match status" value="1"/>
</dbReference>
<dbReference type="InterPro" id="IPR015810">
    <property type="entry name" value="Photo_RC_H_N"/>
</dbReference>
<dbReference type="RefSeq" id="WP_407348152.1">
    <property type="nucleotide sequence ID" value="NZ_CP136864.1"/>
</dbReference>
<name>A0ABZ0I2V1_9GAMM</name>
<keyword evidence="1" id="KW-1133">Transmembrane helix</keyword>
<proteinExistence type="predicted"/>
<feature type="domain" description="Photosynthetic reaction centre H subunit N-terminal" evidence="2">
    <location>
        <begin position="5"/>
        <end position="137"/>
    </location>
</feature>
<evidence type="ECO:0000313" key="4">
    <source>
        <dbReference type="EMBL" id="WOJ93506.1"/>
    </source>
</evidence>
<dbReference type="NCBIfam" id="TIGR01150">
    <property type="entry name" value="puhA"/>
    <property type="match status" value="1"/>
</dbReference>
<dbReference type="Gene3D" id="4.10.540.10">
    <property type="entry name" value="Photosynthetic reaction centre, H subunit, N-terminal domain"/>
    <property type="match status" value="1"/>
</dbReference>
<organism evidence="4 5">
    <name type="scientific">Congregibacter variabilis</name>
    <dbReference type="NCBI Taxonomy" id="3081200"/>
    <lineage>
        <taxon>Bacteria</taxon>
        <taxon>Pseudomonadati</taxon>
        <taxon>Pseudomonadota</taxon>
        <taxon>Gammaproteobacteria</taxon>
        <taxon>Cellvibrionales</taxon>
        <taxon>Halieaceae</taxon>
        <taxon>Congregibacter</taxon>
    </lineage>
</organism>
<dbReference type="SUPFAM" id="SSF81490">
    <property type="entry name" value="Photosystem II reaction centre subunit H, transmembrane region"/>
    <property type="match status" value="1"/>
</dbReference>
<dbReference type="SUPFAM" id="SSF50346">
    <property type="entry name" value="PRC-barrel domain"/>
    <property type="match status" value="1"/>
</dbReference>
<keyword evidence="1" id="KW-0812">Transmembrane</keyword>
<sequence>MGTGAITEYIDLAQLTLYAFWLFFFGLVGYLHRENKREGYPLLDSHNENYRGGDLFGMPQEKTYILPHGQGTRTVPKAEPEGYELKAEQPVPAPGFPLEPTGNAMLDGVGPAAWAIRPEKPDLNHDHGTPRIIPMRIAQDWSVESRDPDPRGRPVYGVDGEQGGTVTDLWIDLSEPCVRYLEIAAGERRVMIPMTFARIKSNGDVIAKSVCGKHFAEAPSTANPDFVTLQEEDKIGAYYGGGYLYALPERTEPVL</sequence>
<evidence type="ECO:0000259" key="3">
    <source>
        <dbReference type="Pfam" id="PF05239"/>
    </source>
</evidence>